<feature type="transmembrane region" description="Helical" evidence="1">
    <location>
        <begin position="44"/>
        <end position="69"/>
    </location>
</feature>
<keyword evidence="3" id="KW-1185">Reference proteome</keyword>
<evidence type="ECO:0000313" key="2">
    <source>
        <dbReference type="EMBL" id="NMH92048.1"/>
    </source>
</evidence>
<accession>A0A848DH89</accession>
<keyword evidence="1" id="KW-1133">Transmembrane helix</keyword>
<evidence type="ECO:0000313" key="3">
    <source>
        <dbReference type="Proteomes" id="UP000586918"/>
    </source>
</evidence>
<dbReference type="EMBL" id="JAAXKZ010000030">
    <property type="protein sequence ID" value="NMH92048.1"/>
    <property type="molecule type" value="Genomic_DNA"/>
</dbReference>
<evidence type="ECO:0008006" key="4">
    <source>
        <dbReference type="Google" id="ProtNLM"/>
    </source>
</evidence>
<feature type="transmembrane region" description="Helical" evidence="1">
    <location>
        <begin position="90"/>
        <end position="107"/>
    </location>
</feature>
<feature type="transmembrane region" description="Helical" evidence="1">
    <location>
        <begin position="21"/>
        <end position="38"/>
    </location>
</feature>
<comment type="caution">
    <text evidence="2">The sequence shown here is derived from an EMBL/GenBank/DDBJ whole genome shotgun (WGS) entry which is preliminary data.</text>
</comment>
<feature type="transmembrane region" description="Helical" evidence="1">
    <location>
        <begin position="143"/>
        <end position="163"/>
    </location>
</feature>
<reference evidence="2 3" key="1">
    <citation type="submission" date="2020-04" db="EMBL/GenBank/DDBJ databases">
        <authorList>
            <person name="Klaysubun C."/>
            <person name="Duangmal K."/>
            <person name="Lipun K."/>
        </authorList>
    </citation>
    <scope>NUCLEOTIDE SEQUENCE [LARGE SCALE GENOMIC DNA]</scope>
    <source>
        <strain evidence="2 3">DSM 45300</strain>
    </source>
</reference>
<sequence>MLGAARLHRDRWSDERELAHAILGTVVGAAAMAVASLHGSLGEVVVGVLVTVAVYWAAERYAAVLAAAVRGPGRWSRSVAVLRRGWPMIEAAYTPLVVLMAAVLVTGRLQTGVLVALVVATLMLGGFGHAAARRAGTSRAAAIAWGAGSAMLGVVVMLLKMLLH</sequence>
<proteinExistence type="predicted"/>
<name>A0A848DH89_9PSEU</name>
<organism evidence="2 3">
    <name type="scientific">Pseudonocardia bannensis</name>
    <dbReference type="NCBI Taxonomy" id="630973"/>
    <lineage>
        <taxon>Bacteria</taxon>
        <taxon>Bacillati</taxon>
        <taxon>Actinomycetota</taxon>
        <taxon>Actinomycetes</taxon>
        <taxon>Pseudonocardiales</taxon>
        <taxon>Pseudonocardiaceae</taxon>
        <taxon>Pseudonocardia</taxon>
    </lineage>
</organism>
<feature type="transmembrane region" description="Helical" evidence="1">
    <location>
        <begin position="113"/>
        <end position="131"/>
    </location>
</feature>
<keyword evidence="1" id="KW-0812">Transmembrane</keyword>
<keyword evidence="1" id="KW-0472">Membrane</keyword>
<dbReference type="Proteomes" id="UP000586918">
    <property type="component" value="Unassembled WGS sequence"/>
</dbReference>
<protein>
    <recommendedName>
        <fullName evidence="4">Integral membrane protein</fullName>
    </recommendedName>
</protein>
<dbReference type="AlphaFoldDB" id="A0A848DH89"/>
<evidence type="ECO:0000256" key="1">
    <source>
        <dbReference type="SAM" id="Phobius"/>
    </source>
</evidence>
<gene>
    <name evidence="2" type="ORF">HF519_10800</name>
</gene>